<name>A0ACA9L996_9GLOM</name>
<dbReference type="Proteomes" id="UP000789525">
    <property type="component" value="Unassembled WGS sequence"/>
</dbReference>
<gene>
    <name evidence="1" type="ORF">ACOLOM_LOCUS3434</name>
</gene>
<evidence type="ECO:0000313" key="1">
    <source>
        <dbReference type="EMBL" id="CAG8515977.1"/>
    </source>
</evidence>
<protein>
    <submittedName>
        <fullName evidence="1">5483_t:CDS:1</fullName>
    </submittedName>
</protein>
<evidence type="ECO:0000313" key="2">
    <source>
        <dbReference type="Proteomes" id="UP000789525"/>
    </source>
</evidence>
<comment type="caution">
    <text evidence="1">The sequence shown here is derived from an EMBL/GenBank/DDBJ whole genome shotgun (WGS) entry which is preliminary data.</text>
</comment>
<reference evidence="1" key="1">
    <citation type="submission" date="2021-06" db="EMBL/GenBank/DDBJ databases">
        <authorList>
            <person name="Kallberg Y."/>
            <person name="Tangrot J."/>
            <person name="Rosling A."/>
        </authorList>
    </citation>
    <scope>NUCLEOTIDE SEQUENCE</scope>
    <source>
        <strain evidence="1">CL356</strain>
    </source>
</reference>
<proteinExistence type="predicted"/>
<organism evidence="1 2">
    <name type="scientific">Acaulospora colombiana</name>
    <dbReference type="NCBI Taxonomy" id="27376"/>
    <lineage>
        <taxon>Eukaryota</taxon>
        <taxon>Fungi</taxon>
        <taxon>Fungi incertae sedis</taxon>
        <taxon>Mucoromycota</taxon>
        <taxon>Glomeromycotina</taxon>
        <taxon>Glomeromycetes</taxon>
        <taxon>Diversisporales</taxon>
        <taxon>Acaulosporaceae</taxon>
        <taxon>Acaulospora</taxon>
    </lineage>
</organism>
<accession>A0ACA9L996</accession>
<sequence length="204" mass="22919">MEAIANVIGLDFEYFPAVSRDDFGILEKYNFDIAPNHKTCYVSHYRVFESIVSNGYSSALVLEDDIDLEINISSIMIDIYRILPADWEMLYLGHCTWEGNGELVGNASDFKLLKSTAPACTHAYAVSLLGAKKLIRELVRPSRPVDLEISNKIESGIITSYSLEPSVIVQWKSKDNPSDVSPGSMQWSYPLKNSTLHFLGYKEI</sequence>
<dbReference type="EMBL" id="CAJVPT010005089">
    <property type="protein sequence ID" value="CAG8515977.1"/>
    <property type="molecule type" value="Genomic_DNA"/>
</dbReference>
<keyword evidence="2" id="KW-1185">Reference proteome</keyword>